<dbReference type="EMBL" id="CBHH010000059">
    <property type="protein sequence ID" value="CDD58652.1"/>
    <property type="molecule type" value="Genomic_DNA"/>
</dbReference>
<protein>
    <submittedName>
        <fullName evidence="2">Uncharacterized protein</fullName>
    </submittedName>
</protein>
<name>R7B361_9FIRM</name>
<organism evidence="2 3">
    <name type="scientific">Bacteroides pectinophilus CAG:437</name>
    <dbReference type="NCBI Taxonomy" id="1263051"/>
    <lineage>
        <taxon>Bacteria</taxon>
        <taxon>Bacillati</taxon>
        <taxon>Bacillota</taxon>
        <taxon>Clostridia</taxon>
        <taxon>Eubacteriales</taxon>
    </lineage>
</organism>
<comment type="caution">
    <text evidence="2">The sequence shown here is derived from an EMBL/GenBank/DDBJ whole genome shotgun (WGS) entry which is preliminary data.</text>
</comment>
<proteinExistence type="predicted"/>
<accession>R7B361</accession>
<reference evidence="2" key="1">
    <citation type="submission" date="2012-11" db="EMBL/GenBank/DDBJ databases">
        <title>Dependencies among metagenomic species, viruses, plasmids and units of genetic variation.</title>
        <authorList>
            <person name="Nielsen H.B."/>
            <person name="Almeida M."/>
            <person name="Juncker A.S."/>
            <person name="Rasmussen S."/>
            <person name="Li J."/>
            <person name="Sunagawa S."/>
            <person name="Plichta D."/>
            <person name="Gautier L."/>
            <person name="Le Chatelier E."/>
            <person name="Peletier E."/>
            <person name="Bonde I."/>
            <person name="Nielsen T."/>
            <person name="Manichanh C."/>
            <person name="Arumugam M."/>
            <person name="Batto J."/>
            <person name="Santos M.B.Q.D."/>
            <person name="Blom N."/>
            <person name="Borruel N."/>
            <person name="Burgdorf K.S."/>
            <person name="Boumezbeur F."/>
            <person name="Casellas F."/>
            <person name="Dore J."/>
            <person name="Guarner F."/>
            <person name="Hansen T."/>
            <person name="Hildebrand F."/>
            <person name="Kaas R.S."/>
            <person name="Kennedy S."/>
            <person name="Kristiansen K."/>
            <person name="Kultima J.R."/>
            <person name="Leonard P."/>
            <person name="Levenez F."/>
            <person name="Lund O."/>
            <person name="Moumen B."/>
            <person name="Le Paslier D."/>
            <person name="Pons N."/>
            <person name="Pedersen O."/>
            <person name="Prifti E."/>
            <person name="Qin J."/>
            <person name="Raes J."/>
            <person name="Tap J."/>
            <person name="Tims S."/>
            <person name="Ussery D.W."/>
            <person name="Yamada T."/>
            <person name="MetaHit consortium"/>
            <person name="Renault P."/>
            <person name="Sicheritz-Ponten T."/>
            <person name="Bork P."/>
            <person name="Wang J."/>
            <person name="Brunak S."/>
            <person name="Ehrlich S.D."/>
        </authorList>
    </citation>
    <scope>NUCLEOTIDE SEQUENCE [LARGE SCALE GENOMIC DNA]</scope>
</reference>
<evidence type="ECO:0000256" key="1">
    <source>
        <dbReference type="SAM" id="Phobius"/>
    </source>
</evidence>
<keyword evidence="1" id="KW-0472">Membrane</keyword>
<dbReference type="AlphaFoldDB" id="R7B361"/>
<gene>
    <name evidence="2" type="ORF">BN656_02168</name>
</gene>
<sequence>MVFEFISEWESFNLQQLACMAYNLGLLYFMWDVAKFIIVNMVPKLRRRKF</sequence>
<dbReference type="Proteomes" id="UP000018141">
    <property type="component" value="Unassembled WGS sequence"/>
</dbReference>
<feature type="transmembrane region" description="Helical" evidence="1">
    <location>
        <begin position="20"/>
        <end position="42"/>
    </location>
</feature>
<keyword evidence="1" id="KW-1133">Transmembrane helix</keyword>
<evidence type="ECO:0000313" key="2">
    <source>
        <dbReference type="EMBL" id="CDD58652.1"/>
    </source>
</evidence>
<evidence type="ECO:0000313" key="3">
    <source>
        <dbReference type="Proteomes" id="UP000018141"/>
    </source>
</evidence>
<keyword evidence="1" id="KW-0812">Transmembrane</keyword>